<organism evidence="3 4">
    <name type="scientific">Akkermansia muciniphila</name>
    <dbReference type="NCBI Taxonomy" id="239935"/>
    <lineage>
        <taxon>Bacteria</taxon>
        <taxon>Pseudomonadati</taxon>
        <taxon>Verrucomicrobiota</taxon>
        <taxon>Verrucomicrobiia</taxon>
        <taxon>Verrucomicrobiales</taxon>
        <taxon>Akkermansiaceae</taxon>
        <taxon>Akkermansia</taxon>
    </lineage>
</organism>
<dbReference type="RefSeq" id="WP_102735533.1">
    <property type="nucleotide sequence ID" value="NZ_PJKN01000002.1"/>
</dbReference>
<dbReference type="EMBL" id="PJKN01000002">
    <property type="protein sequence ID" value="PNC57081.1"/>
    <property type="molecule type" value="Genomic_DNA"/>
</dbReference>
<protein>
    <recommendedName>
        <fullName evidence="2">DUF418 domain-containing protein</fullName>
    </recommendedName>
</protein>
<keyword evidence="1" id="KW-1133">Transmembrane helix</keyword>
<feature type="transmembrane region" description="Helical" evidence="1">
    <location>
        <begin position="224"/>
        <end position="240"/>
    </location>
</feature>
<dbReference type="Proteomes" id="UP000235914">
    <property type="component" value="Unassembled WGS sequence"/>
</dbReference>
<feature type="transmembrane region" description="Helical" evidence="1">
    <location>
        <begin position="12"/>
        <end position="33"/>
    </location>
</feature>
<dbReference type="InterPro" id="IPR007349">
    <property type="entry name" value="DUF418"/>
</dbReference>
<keyword evidence="1" id="KW-0472">Membrane</keyword>
<feature type="transmembrane region" description="Helical" evidence="1">
    <location>
        <begin position="296"/>
        <end position="318"/>
    </location>
</feature>
<dbReference type="InterPro" id="IPR052529">
    <property type="entry name" value="Bact_Transport_Assoc"/>
</dbReference>
<keyword evidence="1" id="KW-0812">Transmembrane</keyword>
<accession>A0AAP8NN20</accession>
<name>A0AAP8NN20_9BACT</name>
<dbReference type="AlphaFoldDB" id="A0AAP8NN20"/>
<dbReference type="PANTHER" id="PTHR30590:SF2">
    <property type="entry name" value="INNER MEMBRANE PROTEIN"/>
    <property type="match status" value="1"/>
</dbReference>
<proteinExistence type="predicted"/>
<sequence>MTARTPAGTPLPAARITILDILRALALLGIVIVHTHDHFNLYLPMPPAEGWQAAANSAADWAYEHLFVSKSFLLFSFLFGLSFFIQLDRREQQGIDFRKRFMWRLTLLFLLGLAHTLFYDGDILTLFGTLGFALVMLYKCGTPLLITLCALCLIQPVILMDLLNHAGLADWWPHSSGWFHTGSPAAGPTREFLYAHGSWGQAALWNLTQGQAGKWQFFLLSGRLWQTIGLFILGMLAGRWRTFEDAPNKRRLFLQTLGVAGLLFLALLAMRLYLIPQLGAPLEADAARLLHPWENLSYTVAFVSAAVLLFTHPGLPLPSQLLSSAGKCTLTCYVTQTLVFTFLFFGWGLGLAQDMGPWPCLCAAVAVFLLQAWACCLWLSHFLYGPLEWLWRTATMCRMQPFRKRISQKN</sequence>
<evidence type="ECO:0000259" key="2">
    <source>
        <dbReference type="Pfam" id="PF04235"/>
    </source>
</evidence>
<feature type="transmembrane region" description="Helical" evidence="1">
    <location>
        <begin position="330"/>
        <end position="350"/>
    </location>
</feature>
<feature type="transmembrane region" description="Helical" evidence="1">
    <location>
        <begin position="101"/>
        <end position="117"/>
    </location>
</feature>
<comment type="caution">
    <text evidence="3">The sequence shown here is derived from an EMBL/GenBank/DDBJ whole genome shotgun (WGS) entry which is preliminary data.</text>
</comment>
<feature type="transmembrane region" description="Helical" evidence="1">
    <location>
        <begin position="71"/>
        <end position="89"/>
    </location>
</feature>
<evidence type="ECO:0000313" key="4">
    <source>
        <dbReference type="Proteomes" id="UP000235914"/>
    </source>
</evidence>
<feature type="domain" description="DUF418" evidence="2">
    <location>
        <begin position="237"/>
        <end position="397"/>
    </location>
</feature>
<feature type="transmembrane region" description="Helical" evidence="1">
    <location>
        <begin position="252"/>
        <end position="276"/>
    </location>
</feature>
<evidence type="ECO:0000256" key="1">
    <source>
        <dbReference type="SAM" id="Phobius"/>
    </source>
</evidence>
<feature type="transmembrane region" description="Helical" evidence="1">
    <location>
        <begin position="356"/>
        <end position="379"/>
    </location>
</feature>
<gene>
    <name evidence="3" type="ORF">CXU09_05815</name>
</gene>
<reference evidence="3 4" key="1">
    <citation type="journal article" date="2017" name="BMC Genomics">
        <title>Genome sequencing of 39 Akkermansia muciniphila isolates reveals its population structure, genomic and functional diverisity, and global distribution in mammalian gut microbiotas.</title>
        <authorList>
            <person name="Guo X."/>
            <person name="Li S."/>
            <person name="Zhang J."/>
            <person name="Wu F."/>
            <person name="Li X."/>
            <person name="Wu D."/>
            <person name="Zhang M."/>
            <person name="Ou Z."/>
            <person name="Jie Z."/>
            <person name="Yan Q."/>
            <person name="Li P."/>
            <person name="Yi J."/>
            <person name="Peng Y."/>
        </authorList>
    </citation>
    <scope>NUCLEOTIDE SEQUENCE [LARGE SCALE GENOMIC DNA]</scope>
    <source>
        <strain evidence="3 4">GP43</strain>
    </source>
</reference>
<evidence type="ECO:0000313" key="3">
    <source>
        <dbReference type="EMBL" id="PNC57081.1"/>
    </source>
</evidence>
<dbReference type="PANTHER" id="PTHR30590">
    <property type="entry name" value="INNER MEMBRANE PROTEIN"/>
    <property type="match status" value="1"/>
</dbReference>
<dbReference type="Pfam" id="PF04235">
    <property type="entry name" value="DUF418"/>
    <property type="match status" value="1"/>
</dbReference>